<name>A0A0E1W0H8_BURPE</name>
<accession>A0A0E1W0H8</accession>
<organism evidence="2">
    <name type="scientific">Burkholderia pseudomallei 1710a</name>
    <dbReference type="NCBI Taxonomy" id="320371"/>
    <lineage>
        <taxon>Bacteria</taxon>
        <taxon>Pseudomonadati</taxon>
        <taxon>Pseudomonadota</taxon>
        <taxon>Betaproteobacteria</taxon>
        <taxon>Burkholderiales</taxon>
        <taxon>Burkholderiaceae</taxon>
        <taxon>Burkholderia</taxon>
        <taxon>pseudomallei group</taxon>
    </lineage>
</organism>
<dbReference type="HOGENOM" id="CLU_3059397_0_0_4"/>
<evidence type="ECO:0000313" key="2">
    <source>
        <dbReference type="EMBL" id="EET05821.1"/>
    </source>
</evidence>
<dbReference type="Proteomes" id="UP000001812">
    <property type="component" value="Chromosome II"/>
</dbReference>
<dbReference type="AlphaFoldDB" id="A0A0E1W0H8"/>
<protein>
    <submittedName>
        <fullName evidence="2">Uncharacterized protein</fullName>
    </submittedName>
</protein>
<dbReference type="EMBL" id="CM000833">
    <property type="protein sequence ID" value="EET05821.1"/>
    <property type="molecule type" value="Genomic_DNA"/>
</dbReference>
<evidence type="ECO:0000256" key="1">
    <source>
        <dbReference type="SAM" id="MobiDB-lite"/>
    </source>
</evidence>
<reference evidence="2" key="1">
    <citation type="submission" date="2009-05" db="EMBL/GenBank/DDBJ databases">
        <authorList>
            <person name="Harkins D.M."/>
            <person name="DeShazer D."/>
            <person name="Woods D.E."/>
            <person name="Brinkac L.M."/>
            <person name="Brown K.A."/>
            <person name="Hung G.C."/>
            <person name="Tuanyok A."/>
            <person name="Zhang B."/>
            <person name="Nierman W.C."/>
        </authorList>
    </citation>
    <scope>NUCLEOTIDE SEQUENCE [LARGE SCALE GENOMIC DNA]</scope>
    <source>
        <strain evidence="2">1710a</strain>
    </source>
</reference>
<feature type="region of interest" description="Disordered" evidence="1">
    <location>
        <begin position="1"/>
        <end position="39"/>
    </location>
</feature>
<sequence>MSGLRAAVHRNRRPRGGTAARRHGGEQTTPKTSGAERRGAWKRFCRAAFDPLR</sequence>
<proteinExistence type="predicted"/>
<gene>
    <name evidence="2" type="ORF">BURPS1710A_A1778</name>
</gene>